<feature type="disulfide bond" evidence="6">
    <location>
        <begin position="211"/>
        <end position="238"/>
    </location>
</feature>
<evidence type="ECO:0000256" key="7">
    <source>
        <dbReference type="SAM" id="MobiDB-lite"/>
    </source>
</evidence>
<dbReference type="FunFam" id="2.10.10.10:FF:000011">
    <property type="entry name" value="Uncharacterized protein"/>
    <property type="match status" value="2"/>
</dbReference>
<dbReference type="PANTHER" id="PTHR22918">
    <property type="entry name" value="SEMINAL PLASMA PROTEIN"/>
    <property type="match status" value="1"/>
</dbReference>
<feature type="domain" description="Fibronectin type-II" evidence="9">
    <location>
        <begin position="83"/>
        <end position="131"/>
    </location>
</feature>
<feature type="domain" description="Fibronectin type-II" evidence="9">
    <location>
        <begin position="34"/>
        <end position="82"/>
    </location>
</feature>
<comment type="similarity">
    <text evidence="2">Belongs to the seminal plasma protein family.</text>
</comment>
<dbReference type="SMART" id="SM00059">
    <property type="entry name" value="FN2"/>
    <property type="match status" value="7"/>
</dbReference>
<feature type="disulfide bond" evidence="6">
    <location>
        <begin position="102"/>
        <end position="129"/>
    </location>
</feature>
<dbReference type="Gene3D" id="2.10.10.10">
    <property type="entry name" value="Fibronectin, type II, collagen-binding"/>
    <property type="match status" value="7"/>
</dbReference>
<dbReference type="CDD" id="cd00062">
    <property type="entry name" value="FN2"/>
    <property type="match status" value="7"/>
</dbReference>
<reference evidence="11" key="1">
    <citation type="submission" date="2025-08" db="UniProtKB">
        <authorList>
            <consortium name="RefSeq"/>
        </authorList>
    </citation>
    <scope>IDENTIFICATION</scope>
    <source>
        <tissue evidence="11">Blood</tissue>
    </source>
</reference>
<dbReference type="InterPro" id="IPR000562">
    <property type="entry name" value="FN_type2_dom"/>
</dbReference>
<feature type="disulfide bond" evidence="6">
    <location>
        <begin position="88"/>
        <end position="114"/>
    </location>
</feature>
<feature type="disulfide bond" evidence="6">
    <location>
        <begin position="143"/>
        <end position="169"/>
    </location>
</feature>
<dbReference type="GeneID" id="129338415"/>
<dbReference type="GO" id="GO:0005576">
    <property type="term" value="C:extracellular region"/>
    <property type="evidence" value="ECO:0007669"/>
    <property type="project" value="UniProtKB-SubCell"/>
</dbReference>
<dbReference type="GO" id="GO:0009986">
    <property type="term" value="C:cell surface"/>
    <property type="evidence" value="ECO:0007669"/>
    <property type="project" value="TreeGrafter"/>
</dbReference>
<feature type="disulfide bond" evidence="6">
    <location>
        <begin position="39"/>
        <end position="65"/>
    </location>
</feature>
<comment type="subcellular location">
    <subcellularLocation>
        <location evidence="1">Secreted</location>
    </subcellularLocation>
</comment>
<organism evidence="10 11">
    <name type="scientific">Eublepharis macularius</name>
    <name type="common">Leopard gecko</name>
    <name type="synonym">Cyrtodactylus macularius</name>
    <dbReference type="NCBI Taxonomy" id="481883"/>
    <lineage>
        <taxon>Eukaryota</taxon>
        <taxon>Metazoa</taxon>
        <taxon>Chordata</taxon>
        <taxon>Craniata</taxon>
        <taxon>Vertebrata</taxon>
        <taxon>Euteleostomi</taxon>
        <taxon>Lepidosauria</taxon>
        <taxon>Squamata</taxon>
        <taxon>Bifurcata</taxon>
        <taxon>Gekkota</taxon>
        <taxon>Eublepharidae</taxon>
        <taxon>Eublepharinae</taxon>
        <taxon>Eublepharis</taxon>
    </lineage>
</organism>
<evidence type="ECO:0000256" key="6">
    <source>
        <dbReference type="PROSITE-ProRule" id="PRU00479"/>
    </source>
</evidence>
<feature type="signal peptide" evidence="8">
    <location>
        <begin position="1"/>
        <end position="28"/>
    </location>
</feature>
<protein>
    <submittedName>
        <fullName evidence="11">Fibronectin-like</fullName>
    </submittedName>
</protein>
<dbReference type="RefSeq" id="XP_054848607.1">
    <property type="nucleotide sequence ID" value="XM_054992632.1"/>
</dbReference>
<dbReference type="InterPro" id="IPR013806">
    <property type="entry name" value="Kringle-like"/>
</dbReference>
<evidence type="ECO:0000256" key="8">
    <source>
        <dbReference type="SAM" id="SignalP"/>
    </source>
</evidence>
<feature type="chain" id="PRO_5041696814" evidence="8">
    <location>
        <begin position="29"/>
        <end position="418"/>
    </location>
</feature>
<feature type="disulfide bond" evidence="6">
    <location>
        <begin position="369"/>
        <end position="396"/>
    </location>
</feature>
<feature type="domain" description="Fibronectin type-II" evidence="9">
    <location>
        <begin position="296"/>
        <end position="344"/>
    </location>
</feature>
<feature type="disulfide bond" evidence="6">
    <location>
        <begin position="260"/>
        <end position="287"/>
    </location>
</feature>
<dbReference type="KEGG" id="emc:129338415"/>
<evidence type="ECO:0000313" key="11">
    <source>
        <dbReference type="RefSeq" id="XP_054848607.1"/>
    </source>
</evidence>
<feature type="disulfide bond" evidence="6">
    <location>
        <begin position="246"/>
        <end position="272"/>
    </location>
</feature>
<evidence type="ECO:0000256" key="1">
    <source>
        <dbReference type="ARBA" id="ARBA00004613"/>
    </source>
</evidence>
<accession>A0AA97K3R4</accession>
<dbReference type="GO" id="GO:0048240">
    <property type="term" value="P:sperm capacitation"/>
    <property type="evidence" value="ECO:0007669"/>
    <property type="project" value="TreeGrafter"/>
</dbReference>
<feature type="domain" description="Fibronectin type-II" evidence="9">
    <location>
        <begin position="350"/>
        <end position="398"/>
    </location>
</feature>
<keyword evidence="4" id="KW-0677">Repeat</keyword>
<feature type="domain" description="Fibronectin type-II" evidence="9">
    <location>
        <begin position="138"/>
        <end position="186"/>
    </location>
</feature>
<dbReference type="PRINTS" id="PR00013">
    <property type="entry name" value="FNTYPEII"/>
</dbReference>
<keyword evidence="3" id="KW-0964">Secreted</keyword>
<feature type="domain" description="Fibronectin type-II" evidence="9">
    <location>
        <begin position="192"/>
        <end position="240"/>
    </location>
</feature>
<sequence>MPESFKAKTASIMRFLIYSCALLSFITAEGQRANNMGPCVFPFIYKGKTYSSCTTAGDSAGKLWCSLTSNYDEDSKWTYCDASDPQPCHFPFIYKGKSYSVCTKEGNGDGQLWCATTANYDNDSKWKACSLHEYQGNSNGQACVFPFAYRNRTFYTCSDEHSVNGIFWCATTGSYDKDRKWSFCADTRQRANNMGPCVFPFIYKDKIYSSCTTAGTSSGKLWCSLTSNYDVDSKWTYCDPSEHLPCHFPFIFKGKSYSACTREGAGDGQLWCATTPDYDKDSKWKACSLQEYGGNTNGCACAFPFIYKNQTFYTCTNEDDKQGRFWCATTENYDKDKLWNYCADTRLDSNPTGPCVFPFIFEEELYSSCTTDGSPNGKPWCSLTSNYDMNPKRTYCEASGDKLQLTEDPGDSTDEHSP</sequence>
<evidence type="ECO:0000256" key="3">
    <source>
        <dbReference type="ARBA" id="ARBA00022525"/>
    </source>
</evidence>
<dbReference type="SUPFAM" id="SSF57440">
    <property type="entry name" value="Kringle-like"/>
    <property type="match status" value="7"/>
</dbReference>
<keyword evidence="8" id="KW-0732">Signal</keyword>
<feature type="disulfide bond" evidence="6">
    <location>
        <begin position="301"/>
        <end position="327"/>
    </location>
</feature>
<gene>
    <name evidence="11" type="primary">LOC129338415</name>
</gene>
<dbReference type="PANTHER" id="PTHR22918:SF1">
    <property type="entry name" value="FIBRONECTIN TYPE-II DOMAIN-CONTAINING PROTEIN"/>
    <property type="match status" value="1"/>
</dbReference>
<dbReference type="GO" id="GO:0008201">
    <property type="term" value="F:heparin binding"/>
    <property type="evidence" value="ECO:0007669"/>
    <property type="project" value="TreeGrafter"/>
</dbReference>
<feature type="disulfide bond" evidence="6">
    <location>
        <begin position="53"/>
        <end position="80"/>
    </location>
</feature>
<feature type="disulfide bond" evidence="6">
    <location>
        <begin position="355"/>
        <end position="381"/>
    </location>
</feature>
<dbReference type="InterPro" id="IPR036943">
    <property type="entry name" value="FN_type2_sf"/>
</dbReference>
<dbReference type="InterPro" id="IPR051666">
    <property type="entry name" value="SP_Capacitation_Regulator"/>
</dbReference>
<feature type="region of interest" description="Disordered" evidence="7">
    <location>
        <begin position="399"/>
        <end position="418"/>
    </location>
</feature>
<feature type="disulfide bond" evidence="6">
    <location>
        <begin position="315"/>
        <end position="342"/>
    </location>
</feature>
<feature type="domain" description="Fibronectin type-II" evidence="9">
    <location>
        <begin position="241"/>
        <end position="289"/>
    </location>
</feature>
<dbReference type="Proteomes" id="UP001190640">
    <property type="component" value="Chromosome 12"/>
</dbReference>
<evidence type="ECO:0000256" key="5">
    <source>
        <dbReference type="ARBA" id="ARBA00023157"/>
    </source>
</evidence>
<evidence type="ECO:0000256" key="2">
    <source>
        <dbReference type="ARBA" id="ARBA00010011"/>
    </source>
</evidence>
<dbReference type="AlphaFoldDB" id="A0AA97K3R4"/>
<keyword evidence="10" id="KW-1185">Reference proteome</keyword>
<evidence type="ECO:0000256" key="4">
    <source>
        <dbReference type="ARBA" id="ARBA00022737"/>
    </source>
</evidence>
<evidence type="ECO:0000313" key="10">
    <source>
        <dbReference type="Proteomes" id="UP001190640"/>
    </source>
</evidence>
<dbReference type="PROSITE" id="PS51092">
    <property type="entry name" value="FN2_2"/>
    <property type="match status" value="7"/>
</dbReference>
<dbReference type="PROSITE" id="PS00023">
    <property type="entry name" value="FN2_1"/>
    <property type="match status" value="1"/>
</dbReference>
<evidence type="ECO:0000259" key="9">
    <source>
        <dbReference type="PROSITE" id="PS51092"/>
    </source>
</evidence>
<dbReference type="FunFam" id="2.10.10.10:FF:000003">
    <property type="entry name" value="binder of sperm protein homolog 1"/>
    <property type="match status" value="5"/>
</dbReference>
<name>A0AA97K3R4_EUBMA</name>
<keyword evidence="5 6" id="KW-1015">Disulfide bond</keyword>
<dbReference type="Pfam" id="PF00040">
    <property type="entry name" value="fn2"/>
    <property type="match status" value="7"/>
</dbReference>
<feature type="disulfide bond" evidence="6">
    <location>
        <begin position="157"/>
        <end position="184"/>
    </location>
</feature>
<proteinExistence type="inferred from homology"/>
<feature type="disulfide bond" evidence="6">
    <location>
        <begin position="197"/>
        <end position="223"/>
    </location>
</feature>